<feature type="transmembrane region" description="Helical" evidence="8">
    <location>
        <begin position="299"/>
        <end position="318"/>
    </location>
</feature>
<dbReference type="Proteomes" id="UP000275395">
    <property type="component" value="Unassembled WGS sequence"/>
</dbReference>
<dbReference type="GO" id="GO:0016887">
    <property type="term" value="F:ATP hydrolysis activity"/>
    <property type="evidence" value="ECO:0007669"/>
    <property type="project" value="InterPro"/>
</dbReference>
<feature type="transmembrane region" description="Helical" evidence="8">
    <location>
        <begin position="186"/>
        <end position="204"/>
    </location>
</feature>
<comment type="caution">
    <text evidence="11">The sequence shown here is derived from an EMBL/GenBank/DDBJ whole genome shotgun (WGS) entry which is preliminary data.</text>
</comment>
<dbReference type="InterPro" id="IPR003593">
    <property type="entry name" value="AAA+_ATPase"/>
</dbReference>
<dbReference type="InterPro" id="IPR036640">
    <property type="entry name" value="ABC1_TM_sf"/>
</dbReference>
<dbReference type="SMART" id="SM00382">
    <property type="entry name" value="AAA"/>
    <property type="match status" value="1"/>
</dbReference>
<evidence type="ECO:0000313" key="12">
    <source>
        <dbReference type="Proteomes" id="UP000275395"/>
    </source>
</evidence>
<dbReference type="PANTHER" id="PTHR43394">
    <property type="entry name" value="ATP-DEPENDENT PERMEASE MDL1, MITOCHONDRIAL"/>
    <property type="match status" value="1"/>
</dbReference>
<keyword evidence="4 11" id="KW-0067">ATP-binding</keyword>
<evidence type="ECO:0000256" key="6">
    <source>
        <dbReference type="ARBA" id="ARBA00023136"/>
    </source>
</evidence>
<dbReference type="SUPFAM" id="SSF90123">
    <property type="entry name" value="ABC transporter transmembrane region"/>
    <property type="match status" value="1"/>
</dbReference>
<dbReference type="RefSeq" id="WP_121657597.1">
    <property type="nucleotide sequence ID" value="NZ_JBQDRQ010000032.1"/>
</dbReference>
<dbReference type="InterPro" id="IPR027417">
    <property type="entry name" value="P-loop_NTPase"/>
</dbReference>
<evidence type="ECO:0000313" key="11">
    <source>
        <dbReference type="EMBL" id="RLP68754.1"/>
    </source>
</evidence>
<feature type="transmembrane region" description="Helical" evidence="8">
    <location>
        <begin position="83"/>
        <end position="102"/>
    </location>
</feature>
<evidence type="ECO:0000259" key="10">
    <source>
        <dbReference type="PROSITE" id="PS50929"/>
    </source>
</evidence>
<feature type="transmembrane region" description="Helical" evidence="8">
    <location>
        <begin position="43"/>
        <end position="63"/>
    </location>
</feature>
<evidence type="ECO:0000259" key="9">
    <source>
        <dbReference type="PROSITE" id="PS50893"/>
    </source>
</evidence>
<dbReference type="Pfam" id="PF00664">
    <property type="entry name" value="ABC_membrane"/>
    <property type="match status" value="1"/>
</dbReference>
<evidence type="ECO:0000256" key="5">
    <source>
        <dbReference type="ARBA" id="ARBA00022989"/>
    </source>
</evidence>
<evidence type="ECO:0000256" key="3">
    <source>
        <dbReference type="ARBA" id="ARBA00022741"/>
    </source>
</evidence>
<organism evidence="11 12">
    <name type="scientific">Mycetocola reblochoni</name>
    <dbReference type="NCBI Taxonomy" id="331618"/>
    <lineage>
        <taxon>Bacteria</taxon>
        <taxon>Bacillati</taxon>
        <taxon>Actinomycetota</taxon>
        <taxon>Actinomycetes</taxon>
        <taxon>Micrococcales</taxon>
        <taxon>Microbacteriaceae</taxon>
        <taxon>Mycetocola</taxon>
    </lineage>
</organism>
<dbReference type="AlphaFoldDB" id="A0A3L6ZLB0"/>
<accession>A0A3L6ZLB0</accession>
<comment type="subcellular location">
    <subcellularLocation>
        <location evidence="1">Cell membrane</location>
        <topology evidence="1">Multi-pass membrane protein</topology>
    </subcellularLocation>
</comment>
<dbReference type="InterPro" id="IPR039421">
    <property type="entry name" value="Type_1_exporter"/>
</dbReference>
<keyword evidence="6 8" id="KW-0472">Membrane</keyword>
<dbReference type="PANTHER" id="PTHR43394:SF1">
    <property type="entry name" value="ATP-BINDING CASSETTE SUB-FAMILY B MEMBER 10, MITOCHONDRIAL"/>
    <property type="match status" value="1"/>
</dbReference>
<reference evidence="11 12" key="1">
    <citation type="submission" date="2018-10" db="EMBL/GenBank/DDBJ databases">
        <authorList>
            <person name="Li J."/>
        </authorList>
    </citation>
    <scope>NUCLEOTIDE SEQUENCE [LARGE SCALE GENOMIC DNA]</scope>
    <source>
        <strain evidence="11 12">JCM 30549</strain>
    </source>
</reference>
<feature type="domain" description="ABC transmembrane type-1" evidence="10">
    <location>
        <begin position="49"/>
        <end position="330"/>
    </location>
</feature>
<proteinExistence type="predicted"/>
<feature type="transmembrane region" description="Helical" evidence="8">
    <location>
        <begin position="162"/>
        <end position="180"/>
    </location>
</feature>
<dbReference type="Pfam" id="PF00005">
    <property type="entry name" value="ABC_tran"/>
    <property type="match status" value="1"/>
</dbReference>
<dbReference type="GO" id="GO:0005524">
    <property type="term" value="F:ATP binding"/>
    <property type="evidence" value="ECO:0007669"/>
    <property type="project" value="UniProtKB-KW"/>
</dbReference>
<evidence type="ECO:0000256" key="8">
    <source>
        <dbReference type="SAM" id="Phobius"/>
    </source>
</evidence>
<dbReference type="SUPFAM" id="SSF52540">
    <property type="entry name" value="P-loop containing nucleoside triphosphate hydrolases"/>
    <property type="match status" value="1"/>
</dbReference>
<keyword evidence="3" id="KW-0547">Nucleotide-binding</keyword>
<dbReference type="InterPro" id="IPR017871">
    <property type="entry name" value="ABC_transporter-like_CS"/>
</dbReference>
<dbReference type="EMBL" id="RCUW01000007">
    <property type="protein sequence ID" value="RLP68754.1"/>
    <property type="molecule type" value="Genomic_DNA"/>
</dbReference>
<dbReference type="Gene3D" id="1.20.1560.10">
    <property type="entry name" value="ABC transporter type 1, transmembrane domain"/>
    <property type="match status" value="1"/>
</dbReference>
<evidence type="ECO:0000256" key="2">
    <source>
        <dbReference type="ARBA" id="ARBA00022692"/>
    </source>
</evidence>
<dbReference type="GO" id="GO:0015421">
    <property type="term" value="F:ABC-type oligopeptide transporter activity"/>
    <property type="evidence" value="ECO:0007669"/>
    <property type="project" value="TreeGrafter"/>
</dbReference>
<dbReference type="InterPro" id="IPR011527">
    <property type="entry name" value="ABC1_TM_dom"/>
</dbReference>
<dbReference type="PROSITE" id="PS50929">
    <property type="entry name" value="ABC_TM1F"/>
    <property type="match status" value="1"/>
</dbReference>
<evidence type="ECO:0000256" key="1">
    <source>
        <dbReference type="ARBA" id="ARBA00004651"/>
    </source>
</evidence>
<keyword evidence="5 8" id="KW-1133">Transmembrane helix</keyword>
<name>A0A3L6ZLB0_9MICO</name>
<evidence type="ECO:0000256" key="7">
    <source>
        <dbReference type="SAM" id="MobiDB-lite"/>
    </source>
</evidence>
<dbReference type="GO" id="GO:0005886">
    <property type="term" value="C:plasma membrane"/>
    <property type="evidence" value="ECO:0007669"/>
    <property type="project" value="UniProtKB-SubCell"/>
</dbReference>
<dbReference type="Gene3D" id="3.40.50.300">
    <property type="entry name" value="P-loop containing nucleotide triphosphate hydrolases"/>
    <property type="match status" value="1"/>
</dbReference>
<sequence length="587" mass="60496">MSPVADAAAEGATVQAAFPERLLAAPSRRGVVRAALRFARPHGFLLVSAIVFGVGASLAATLAPVVVGRVTDALLRGERETALLLAGVGVGLALLQLVLSAVGRSRLARGGEFLVRDVRDRIAAQLTTVPLRFVERHRHGELLQRGTAEIAALSAFVRESSTALLVTGSTVLLLVTVLALQSWALALVLVFVFFPPALFVMHRFRSRAADAYGAEAAAEADVVAELAESVRARSLIAGAPAVTRRRLDDRSAEINAHAVRAQMRTVVLGRWISAMALIEGVTLAALIVVGLPLVGAGTVSVGVVVTFLLASVTLFSGFSDLVALVGAVEEAATGAARANDLLRATASDPPDEGAPGESVSDASAKDGGELPGVGIEVDDVWFDYGGDPVLRGVSLRLASGVRHGLAGPSGAGKSTLALILAGLYAPTSGTVRCEGVDLAALTPAERALRVAFVPQEVQLGAGTIADELRLTDASADEGDLRAAFAALGLTSWLDGLPEGLATAVGADSPLSAGQRQLVGLARIALLESRVIVLDEATSDVDPETAGLVEAALDRLAQGRTVVVVAHRESTLARLDRVLEVHEGTVTG</sequence>
<evidence type="ECO:0000256" key="4">
    <source>
        <dbReference type="ARBA" id="ARBA00022840"/>
    </source>
</evidence>
<dbReference type="PROSITE" id="PS00211">
    <property type="entry name" value="ABC_TRANSPORTER_1"/>
    <property type="match status" value="1"/>
</dbReference>
<dbReference type="InterPro" id="IPR003439">
    <property type="entry name" value="ABC_transporter-like_ATP-bd"/>
</dbReference>
<feature type="region of interest" description="Disordered" evidence="7">
    <location>
        <begin position="345"/>
        <end position="367"/>
    </location>
</feature>
<feature type="transmembrane region" description="Helical" evidence="8">
    <location>
        <begin position="271"/>
        <end position="293"/>
    </location>
</feature>
<gene>
    <name evidence="11" type="ORF">D9V30_09340</name>
</gene>
<dbReference type="PROSITE" id="PS50893">
    <property type="entry name" value="ABC_TRANSPORTER_2"/>
    <property type="match status" value="1"/>
</dbReference>
<feature type="domain" description="ABC transporter" evidence="9">
    <location>
        <begin position="375"/>
        <end position="586"/>
    </location>
</feature>
<keyword evidence="2 8" id="KW-0812">Transmembrane</keyword>
<protein>
    <submittedName>
        <fullName evidence="11">ABC transporter ATP-binding protein</fullName>
    </submittedName>
</protein>